<protein>
    <submittedName>
        <fullName evidence="1">Uncharacterized protein</fullName>
    </submittedName>
</protein>
<dbReference type="Proteomes" id="UP001596460">
    <property type="component" value="Unassembled WGS sequence"/>
</dbReference>
<keyword evidence="2" id="KW-1185">Reference proteome</keyword>
<gene>
    <name evidence="1" type="ORF">ACFQI8_08925</name>
</gene>
<dbReference type="EMBL" id="JBHTAB010000003">
    <property type="protein sequence ID" value="MFC7129519.1"/>
    <property type="molecule type" value="Genomic_DNA"/>
</dbReference>
<comment type="caution">
    <text evidence="1">The sequence shown here is derived from an EMBL/GenBank/DDBJ whole genome shotgun (WGS) entry which is preliminary data.</text>
</comment>
<sequence>MDITEMFDSAIRVLSADGIEFADEDHRCPASAAGKSASNEQ</sequence>
<organism evidence="1 2">
    <name type="scientific">Haloferax chudinovii</name>
    <dbReference type="NCBI Taxonomy" id="1109010"/>
    <lineage>
        <taxon>Archaea</taxon>
        <taxon>Methanobacteriati</taxon>
        <taxon>Methanobacteriota</taxon>
        <taxon>Stenosarchaea group</taxon>
        <taxon>Halobacteria</taxon>
        <taxon>Halobacteriales</taxon>
        <taxon>Haloferacaceae</taxon>
        <taxon>Haloferax</taxon>
    </lineage>
</organism>
<evidence type="ECO:0000313" key="2">
    <source>
        <dbReference type="Proteomes" id="UP001596460"/>
    </source>
</evidence>
<proteinExistence type="predicted"/>
<accession>A0ABD5XFP6</accession>
<reference evidence="1 2" key="1">
    <citation type="journal article" date="2019" name="Int. J. Syst. Evol. Microbiol.">
        <title>The Global Catalogue of Microorganisms (GCM) 10K type strain sequencing project: providing services to taxonomists for standard genome sequencing and annotation.</title>
        <authorList>
            <consortium name="The Broad Institute Genomics Platform"/>
            <consortium name="The Broad Institute Genome Sequencing Center for Infectious Disease"/>
            <person name="Wu L."/>
            <person name="Ma J."/>
        </authorList>
    </citation>
    <scope>NUCLEOTIDE SEQUENCE [LARGE SCALE GENOMIC DNA]</scope>
    <source>
        <strain evidence="1 2">DSM 26526</strain>
    </source>
</reference>
<evidence type="ECO:0000313" key="1">
    <source>
        <dbReference type="EMBL" id="MFC7129519.1"/>
    </source>
</evidence>
<dbReference type="RefSeq" id="WP_390244010.1">
    <property type="nucleotide sequence ID" value="NZ_JBHTAB010000003.1"/>
</dbReference>
<name>A0ABD5XFP6_9EURY</name>
<dbReference type="AlphaFoldDB" id="A0ABD5XFP6"/>